<feature type="chain" id="PRO_5017638668" description="Ubiquitin 3 binding protein But2 C-terminal domain-containing protein" evidence="1">
    <location>
        <begin position="20"/>
        <end position="362"/>
    </location>
</feature>
<gene>
    <name evidence="2" type="ORF">BP5796_03515</name>
</gene>
<keyword evidence="3" id="KW-1185">Reference proteome</keyword>
<organism evidence="2 3">
    <name type="scientific">Coleophoma crateriformis</name>
    <dbReference type="NCBI Taxonomy" id="565419"/>
    <lineage>
        <taxon>Eukaryota</taxon>
        <taxon>Fungi</taxon>
        <taxon>Dikarya</taxon>
        <taxon>Ascomycota</taxon>
        <taxon>Pezizomycotina</taxon>
        <taxon>Leotiomycetes</taxon>
        <taxon>Helotiales</taxon>
        <taxon>Dermateaceae</taxon>
        <taxon>Coleophoma</taxon>
    </lineage>
</organism>
<comment type="caution">
    <text evidence="2">The sequence shown here is derived from an EMBL/GenBank/DDBJ whole genome shotgun (WGS) entry which is preliminary data.</text>
</comment>
<keyword evidence="1" id="KW-0732">Signal</keyword>
<sequence>MRSGIYAGAVVLLASTVHAVSGLHERATCSLDNCLRAVGGSAQTQITSAARRDCSSFFVKTVTPCPVTVTSTISRATAVPTGTTMSLTTTSGTETVIITASPAATVVTPNKRDPVAARHADYLASVFNKNVRAVVSTCPATAAPSLVPTYASACSGTARYSSACSCIGATLSTILLAPVTSTVLVTITSTTKLVSTVQSTVTISTTTSTTTTTVAASTSRPVFIIRSEGGIYPGQYLLANGDNSVLSLTTNITAASQFTLDSTGHAFTSSSGYLNIDQGTFQSPLFANTLDEINTNEYPILQCVTAAAAPSPALLSCTASDGPNLPTSQTFETCPEQINSVFFSQSPSFDCASFTLSVVYTS</sequence>
<evidence type="ECO:0000313" key="2">
    <source>
        <dbReference type="EMBL" id="RDW87821.1"/>
    </source>
</evidence>
<evidence type="ECO:0008006" key="4">
    <source>
        <dbReference type="Google" id="ProtNLM"/>
    </source>
</evidence>
<evidence type="ECO:0000256" key="1">
    <source>
        <dbReference type="SAM" id="SignalP"/>
    </source>
</evidence>
<feature type="signal peptide" evidence="1">
    <location>
        <begin position="1"/>
        <end position="19"/>
    </location>
</feature>
<dbReference type="OrthoDB" id="5596743at2759"/>
<protein>
    <recommendedName>
        <fullName evidence="4">Ubiquitin 3 binding protein But2 C-terminal domain-containing protein</fullName>
    </recommendedName>
</protein>
<dbReference type="EMBL" id="PDLN01000004">
    <property type="protein sequence ID" value="RDW87821.1"/>
    <property type="molecule type" value="Genomic_DNA"/>
</dbReference>
<accession>A0A3D8SNS0</accession>
<dbReference type="AlphaFoldDB" id="A0A3D8SNS0"/>
<name>A0A3D8SNS0_9HELO</name>
<dbReference type="Proteomes" id="UP000256328">
    <property type="component" value="Unassembled WGS sequence"/>
</dbReference>
<evidence type="ECO:0000313" key="3">
    <source>
        <dbReference type="Proteomes" id="UP000256328"/>
    </source>
</evidence>
<reference evidence="2 3" key="1">
    <citation type="journal article" date="2018" name="IMA Fungus">
        <title>IMA Genome-F 9: Draft genome sequence of Annulohypoxylon stygium, Aspergillus mulundensis, Berkeleyomyces basicola (syn. Thielaviopsis basicola), Ceratocystis smalleyi, two Cercospora beticola strains, Coleophoma cylindrospora, Fusarium fracticaudum, Phialophora cf. hyalina, and Morchella septimelata.</title>
        <authorList>
            <person name="Wingfield B.D."/>
            <person name="Bills G.F."/>
            <person name="Dong Y."/>
            <person name="Huang W."/>
            <person name="Nel W.J."/>
            <person name="Swalarsk-Parry B.S."/>
            <person name="Vaghefi N."/>
            <person name="Wilken P.M."/>
            <person name="An Z."/>
            <person name="de Beer Z.W."/>
            <person name="De Vos L."/>
            <person name="Chen L."/>
            <person name="Duong T.A."/>
            <person name="Gao Y."/>
            <person name="Hammerbacher A."/>
            <person name="Kikkert J.R."/>
            <person name="Li Y."/>
            <person name="Li H."/>
            <person name="Li K."/>
            <person name="Li Q."/>
            <person name="Liu X."/>
            <person name="Ma X."/>
            <person name="Naidoo K."/>
            <person name="Pethybridge S.J."/>
            <person name="Sun J."/>
            <person name="Steenkamp E.T."/>
            <person name="van der Nest M.A."/>
            <person name="van Wyk S."/>
            <person name="Wingfield M.J."/>
            <person name="Xiong C."/>
            <person name="Yue Q."/>
            <person name="Zhang X."/>
        </authorList>
    </citation>
    <scope>NUCLEOTIDE SEQUENCE [LARGE SCALE GENOMIC DNA]</scope>
    <source>
        <strain evidence="2 3">BP5796</strain>
    </source>
</reference>
<proteinExistence type="predicted"/>